<dbReference type="Proteomes" id="UP000186228">
    <property type="component" value="Unassembled WGS sequence"/>
</dbReference>
<dbReference type="SUPFAM" id="SSF50998">
    <property type="entry name" value="Quinoprotein alcohol dehydrogenase-like"/>
    <property type="match status" value="1"/>
</dbReference>
<evidence type="ECO:0000313" key="2">
    <source>
        <dbReference type="EMBL" id="SCB40196.1"/>
    </source>
</evidence>
<dbReference type="OrthoDB" id="8192299at2"/>
<dbReference type="InterPro" id="IPR015943">
    <property type="entry name" value="WD40/YVTN_repeat-like_dom_sf"/>
</dbReference>
<reference evidence="3" key="1">
    <citation type="submission" date="2016-08" db="EMBL/GenBank/DDBJ databases">
        <authorList>
            <person name="Varghese N."/>
            <person name="Submissions Spin"/>
        </authorList>
    </citation>
    <scope>NUCLEOTIDE SEQUENCE [LARGE SCALE GENOMIC DNA]</scope>
    <source>
        <strain evidence="3">CCBAU 57015</strain>
    </source>
</reference>
<proteinExistence type="predicted"/>
<sequence length="375" mass="39165">MNQQTAGKLSMFDLFARSWQRPAAVVDLRFNTNDTAVAFAGADGSLAIAPLADNESPEKRIRRSADFGQATIRPRKAPPPPLIETAALTQSMLPIAVGPSDRFVVANGDGELLSVDASGEIESGGIRLGRPVKGLDYHEEKRITALSDGAALHLSHDGGPLRQLESAVDGKIDAIAISPDGLNVAAATAAGLAIWQTSATTGCDHIRLPERPVLIRWTADNRWLACALETGGVALVEPGAKRIGLLQDFPTPVSSLCWSRPANALVAAGAFRIAAWSMETPPLADSRSGALTTGRTGYVAIERVAAHPSKDLVAASYANGAIVIARIGSGDELPVRHAGEPVTVMAWSADGNHLAIGATDGSAAIVTFPPQIFKS</sequence>
<dbReference type="Gene3D" id="2.130.10.10">
    <property type="entry name" value="YVTN repeat-like/Quinoprotein amine dehydrogenase"/>
    <property type="match status" value="2"/>
</dbReference>
<dbReference type="InterPro" id="IPR001680">
    <property type="entry name" value="WD40_rpt"/>
</dbReference>
<name>A0A1C3WK18_9HYPH</name>
<dbReference type="AlphaFoldDB" id="A0A1C3WK18"/>
<dbReference type="RefSeq" id="WP_075857108.1">
    <property type="nucleotide sequence ID" value="NZ_FMAC01000023.1"/>
</dbReference>
<feature type="domain" description="Anaphase-promoting complex subunit 4-like WD40" evidence="1">
    <location>
        <begin position="308"/>
        <end position="366"/>
    </location>
</feature>
<dbReference type="InterPro" id="IPR024977">
    <property type="entry name" value="Apc4-like_WD40_dom"/>
</dbReference>
<organism evidence="2 3">
    <name type="scientific">Rhizobium hainanense</name>
    <dbReference type="NCBI Taxonomy" id="52131"/>
    <lineage>
        <taxon>Bacteria</taxon>
        <taxon>Pseudomonadati</taxon>
        <taxon>Pseudomonadota</taxon>
        <taxon>Alphaproteobacteria</taxon>
        <taxon>Hyphomicrobiales</taxon>
        <taxon>Rhizobiaceae</taxon>
        <taxon>Rhizobium/Agrobacterium group</taxon>
        <taxon>Rhizobium</taxon>
    </lineage>
</organism>
<protein>
    <submittedName>
        <fullName evidence="2">WD domain, G-beta repeat</fullName>
    </submittedName>
</protein>
<dbReference type="STRING" id="52131.GA0061100_12313"/>
<evidence type="ECO:0000259" key="1">
    <source>
        <dbReference type="Pfam" id="PF12894"/>
    </source>
</evidence>
<accession>A0A1C3WK18</accession>
<dbReference type="InterPro" id="IPR011047">
    <property type="entry name" value="Quinoprotein_ADH-like_sf"/>
</dbReference>
<evidence type="ECO:0000313" key="3">
    <source>
        <dbReference type="Proteomes" id="UP000186228"/>
    </source>
</evidence>
<dbReference type="Pfam" id="PF12894">
    <property type="entry name" value="ANAPC4_WD40"/>
    <property type="match status" value="1"/>
</dbReference>
<dbReference type="SMART" id="SM00320">
    <property type="entry name" value="WD40"/>
    <property type="match status" value="3"/>
</dbReference>
<keyword evidence="3" id="KW-1185">Reference proteome</keyword>
<gene>
    <name evidence="2" type="ORF">GA0061100_12313</name>
</gene>
<dbReference type="EMBL" id="FMAC01000023">
    <property type="protein sequence ID" value="SCB40196.1"/>
    <property type="molecule type" value="Genomic_DNA"/>
</dbReference>